<keyword evidence="7" id="KW-0645">Protease</keyword>
<dbReference type="SUPFAM" id="SSF144091">
    <property type="entry name" value="Rhomboid-like"/>
    <property type="match status" value="1"/>
</dbReference>
<evidence type="ECO:0000259" key="6">
    <source>
        <dbReference type="Pfam" id="PF01694"/>
    </source>
</evidence>
<feature type="transmembrane region" description="Helical" evidence="5">
    <location>
        <begin position="65"/>
        <end position="84"/>
    </location>
</feature>
<evidence type="ECO:0000256" key="3">
    <source>
        <dbReference type="ARBA" id="ARBA00022989"/>
    </source>
</evidence>
<dbReference type="OrthoDB" id="465874at2"/>
<feature type="transmembrane region" description="Helical" evidence="5">
    <location>
        <begin position="142"/>
        <end position="160"/>
    </location>
</feature>
<gene>
    <name evidence="7" type="ORF">E9934_16940</name>
</gene>
<sequence length="194" mass="20100">MGTTTRSRPEWQVAGVVTAGFVVVLWAIEVVDVLASHRLDGWGIEPRSAEGLLGIVAAPLLHGGWGHLIANTVPALVLGFLVLASGLRRGLIATAVIWLLGGLAVWLVAGGNSVHIGASGLVFGWLTYLIVQGFVDHKPGEIAIGVVVFLVYGGVLWGVLPGQPGVSWQGHLFGAVAGVVAAVLVSERRGAAQR</sequence>
<evidence type="ECO:0000256" key="4">
    <source>
        <dbReference type="ARBA" id="ARBA00023136"/>
    </source>
</evidence>
<protein>
    <submittedName>
        <fullName evidence="7">Rhomboid family intramembrane serine protease</fullName>
    </submittedName>
</protein>
<name>A0A4S8N3F9_9ACTN</name>
<dbReference type="Gene3D" id="1.20.1540.10">
    <property type="entry name" value="Rhomboid-like"/>
    <property type="match status" value="1"/>
</dbReference>
<evidence type="ECO:0000256" key="2">
    <source>
        <dbReference type="ARBA" id="ARBA00022692"/>
    </source>
</evidence>
<accession>A0A4S8N3F9</accession>
<dbReference type="InterPro" id="IPR022764">
    <property type="entry name" value="Peptidase_S54_rhomboid_dom"/>
</dbReference>
<feature type="domain" description="Peptidase S54 rhomboid" evidence="6">
    <location>
        <begin position="53"/>
        <end position="187"/>
    </location>
</feature>
<evidence type="ECO:0000256" key="1">
    <source>
        <dbReference type="ARBA" id="ARBA00004141"/>
    </source>
</evidence>
<dbReference type="GO" id="GO:0006508">
    <property type="term" value="P:proteolysis"/>
    <property type="evidence" value="ECO:0007669"/>
    <property type="project" value="UniProtKB-KW"/>
</dbReference>
<reference evidence="7 8" key="1">
    <citation type="journal article" date="2009" name="Int. J. Syst. Evol. Microbiol.">
        <title>Nocardioides caeni sp. nov., isolated from wastewater.</title>
        <authorList>
            <person name="Yoon J.H."/>
            <person name="Kang S.J."/>
            <person name="Park S."/>
            <person name="Kim W."/>
            <person name="Oh T.K."/>
        </authorList>
    </citation>
    <scope>NUCLEOTIDE SEQUENCE [LARGE SCALE GENOMIC DNA]</scope>
    <source>
        <strain evidence="7 8">DSM 23134</strain>
    </source>
</reference>
<dbReference type="GO" id="GO:0004252">
    <property type="term" value="F:serine-type endopeptidase activity"/>
    <property type="evidence" value="ECO:0007669"/>
    <property type="project" value="InterPro"/>
</dbReference>
<feature type="transmembrane region" description="Helical" evidence="5">
    <location>
        <begin position="115"/>
        <end position="135"/>
    </location>
</feature>
<comment type="caution">
    <text evidence="7">The sequence shown here is derived from an EMBL/GenBank/DDBJ whole genome shotgun (WGS) entry which is preliminary data.</text>
</comment>
<proteinExistence type="predicted"/>
<keyword evidence="4 5" id="KW-0472">Membrane</keyword>
<dbReference type="RefSeq" id="WP_136564083.1">
    <property type="nucleotide sequence ID" value="NZ_BAABLS010000007.1"/>
</dbReference>
<keyword evidence="3 5" id="KW-1133">Transmembrane helix</keyword>
<dbReference type="Pfam" id="PF01694">
    <property type="entry name" value="Rhomboid"/>
    <property type="match status" value="1"/>
</dbReference>
<dbReference type="AlphaFoldDB" id="A0A4S8N3F9"/>
<feature type="transmembrane region" description="Helical" evidence="5">
    <location>
        <begin position="12"/>
        <end position="28"/>
    </location>
</feature>
<feature type="transmembrane region" description="Helical" evidence="5">
    <location>
        <begin position="91"/>
        <end position="109"/>
    </location>
</feature>
<keyword evidence="2 5" id="KW-0812">Transmembrane</keyword>
<dbReference type="GO" id="GO:0016020">
    <property type="term" value="C:membrane"/>
    <property type="evidence" value="ECO:0007669"/>
    <property type="project" value="UniProtKB-SubCell"/>
</dbReference>
<dbReference type="Proteomes" id="UP000307087">
    <property type="component" value="Unassembled WGS sequence"/>
</dbReference>
<evidence type="ECO:0000313" key="7">
    <source>
        <dbReference type="EMBL" id="THV09254.1"/>
    </source>
</evidence>
<dbReference type="EMBL" id="STGW01000015">
    <property type="protein sequence ID" value="THV09254.1"/>
    <property type="molecule type" value="Genomic_DNA"/>
</dbReference>
<organism evidence="7 8">
    <name type="scientific">Nocardioides caeni</name>
    <dbReference type="NCBI Taxonomy" id="574700"/>
    <lineage>
        <taxon>Bacteria</taxon>
        <taxon>Bacillati</taxon>
        <taxon>Actinomycetota</taxon>
        <taxon>Actinomycetes</taxon>
        <taxon>Propionibacteriales</taxon>
        <taxon>Nocardioidaceae</taxon>
        <taxon>Nocardioides</taxon>
    </lineage>
</organism>
<feature type="transmembrane region" description="Helical" evidence="5">
    <location>
        <begin position="166"/>
        <end position="185"/>
    </location>
</feature>
<dbReference type="InterPro" id="IPR035952">
    <property type="entry name" value="Rhomboid-like_sf"/>
</dbReference>
<keyword evidence="7" id="KW-0378">Hydrolase</keyword>
<keyword evidence="8" id="KW-1185">Reference proteome</keyword>
<evidence type="ECO:0000256" key="5">
    <source>
        <dbReference type="SAM" id="Phobius"/>
    </source>
</evidence>
<comment type="subcellular location">
    <subcellularLocation>
        <location evidence="1">Membrane</location>
        <topology evidence="1">Multi-pass membrane protein</topology>
    </subcellularLocation>
</comment>
<evidence type="ECO:0000313" key="8">
    <source>
        <dbReference type="Proteomes" id="UP000307087"/>
    </source>
</evidence>